<evidence type="ECO:0000313" key="5">
    <source>
        <dbReference type="Proteomes" id="UP000001058"/>
    </source>
</evidence>
<proteinExistence type="inferred from homology"/>
<gene>
    <name evidence="4" type="ORF">VOLCADRAFT_89377</name>
</gene>
<dbReference type="KEGG" id="vcn:VOLCADRAFT_89377"/>
<dbReference type="eggNOG" id="KOG2458">
    <property type="taxonomic scope" value="Eukaryota"/>
</dbReference>
<name>D8TRJ5_VOLCA</name>
<reference evidence="4 5" key="1">
    <citation type="journal article" date="2010" name="Science">
        <title>Genomic analysis of organismal complexity in the multicellular green alga Volvox carteri.</title>
        <authorList>
            <person name="Prochnik S.E."/>
            <person name="Umen J."/>
            <person name="Nedelcu A.M."/>
            <person name="Hallmann A."/>
            <person name="Miller S.M."/>
            <person name="Nishii I."/>
            <person name="Ferris P."/>
            <person name="Kuo A."/>
            <person name="Mitros T."/>
            <person name="Fritz-Laylin L.K."/>
            <person name="Hellsten U."/>
            <person name="Chapman J."/>
            <person name="Simakov O."/>
            <person name="Rensing S.A."/>
            <person name="Terry A."/>
            <person name="Pangilinan J."/>
            <person name="Kapitonov V."/>
            <person name="Jurka J."/>
            <person name="Salamov A."/>
            <person name="Shapiro H."/>
            <person name="Schmutz J."/>
            <person name="Grimwood J."/>
            <person name="Lindquist E."/>
            <person name="Lucas S."/>
            <person name="Grigoriev I.V."/>
            <person name="Schmitt R."/>
            <person name="Kirk D."/>
            <person name="Rokhsar D.S."/>
        </authorList>
    </citation>
    <scope>NUCLEOTIDE SEQUENCE [LARGE SCALE GENOMIC DNA]</scope>
    <source>
        <strain evidence="5">f. Nagariensis / Eve</strain>
    </source>
</reference>
<evidence type="ECO:0000256" key="1">
    <source>
        <dbReference type="ARBA" id="ARBA00010118"/>
    </source>
</evidence>
<dbReference type="InParanoid" id="D8TRJ5"/>
<dbReference type="AlphaFoldDB" id="D8TRJ5"/>
<dbReference type="GO" id="GO:0016740">
    <property type="term" value="F:transferase activity"/>
    <property type="evidence" value="ECO:0007669"/>
    <property type="project" value="UniProtKB-KW"/>
</dbReference>
<dbReference type="InterPro" id="IPR006598">
    <property type="entry name" value="CAP10"/>
</dbReference>
<dbReference type="OrthoDB" id="202415at2759"/>
<dbReference type="EMBL" id="GL378333">
    <property type="protein sequence ID" value="EFJ50005.1"/>
    <property type="molecule type" value="Genomic_DNA"/>
</dbReference>
<dbReference type="PANTHER" id="PTHR12203">
    <property type="entry name" value="KDEL LYS-ASP-GLU-LEU CONTAINING - RELATED"/>
    <property type="match status" value="1"/>
</dbReference>
<dbReference type="Proteomes" id="UP000001058">
    <property type="component" value="Unassembled WGS sequence"/>
</dbReference>
<dbReference type="PANTHER" id="PTHR12203:SF35">
    <property type="entry name" value="PROTEIN O-GLUCOSYLTRANSFERASE 1"/>
    <property type="match status" value="1"/>
</dbReference>
<dbReference type="RefSeq" id="XP_002949070.1">
    <property type="nucleotide sequence ID" value="XM_002949024.1"/>
</dbReference>
<dbReference type="GeneID" id="9623674"/>
<feature type="domain" description="Glycosyl transferase CAP10" evidence="3">
    <location>
        <begin position="158"/>
        <end position="380"/>
    </location>
</feature>
<sequence>MAAAMAVVVEVEMVASLLLLPANLPLLLLVLSLVLLSPPPLLLLLPAVRADLTRYYGNTTYPLNEQLSYCETLGELYDGIGADLRLWNNSEGISREALNLAISRYTTRGQQKGMALAFYDGVPYVVDEPKLTGLGHHVNILFTYMLVMLDLARQYGNQIPDIEFVIASSDRPLVLTAAQQPGPIPPVMRFCSSDEHAEIKIPIFHFYTKKYTQKYLAGCEELAAKHPWADRQPIVFGRFSKYYRYIHPLANSTLRVGARNSTICRQESLLTQTCAVRSHFMEWAARRHPALLDVKSGPRVSLEKHAEFKYLLHHYIPVWKAGGGPEDVLEAVKWASLNDKEAERMAAAAQAVALKYLNKRARSCYWLKLFQAYASLQRFPATPANKTYLRSVEQYLETVGRKFEGGQQLHKIEY</sequence>
<dbReference type="FunCoup" id="D8TRJ5">
    <property type="interactions" value="788"/>
</dbReference>
<dbReference type="InterPro" id="IPR051091">
    <property type="entry name" value="O-Glucosyltr/Glycosyltrsf_90"/>
</dbReference>
<keyword evidence="5" id="KW-1185">Reference proteome</keyword>
<comment type="similarity">
    <text evidence="1">Belongs to the glycosyltransferase 90 family.</text>
</comment>
<accession>D8TRJ5</accession>
<dbReference type="Pfam" id="PF05686">
    <property type="entry name" value="Glyco_transf_90"/>
    <property type="match status" value="2"/>
</dbReference>
<protein>
    <recommendedName>
        <fullName evidence="3">Glycosyl transferase CAP10 domain-containing protein</fullName>
    </recommendedName>
</protein>
<evidence type="ECO:0000259" key="3">
    <source>
        <dbReference type="SMART" id="SM00672"/>
    </source>
</evidence>
<keyword evidence="2" id="KW-0808">Transferase</keyword>
<evidence type="ECO:0000256" key="2">
    <source>
        <dbReference type="ARBA" id="ARBA00022679"/>
    </source>
</evidence>
<evidence type="ECO:0000313" key="4">
    <source>
        <dbReference type="EMBL" id="EFJ50005.1"/>
    </source>
</evidence>
<organism evidence="5">
    <name type="scientific">Volvox carteri f. nagariensis</name>
    <dbReference type="NCBI Taxonomy" id="3068"/>
    <lineage>
        <taxon>Eukaryota</taxon>
        <taxon>Viridiplantae</taxon>
        <taxon>Chlorophyta</taxon>
        <taxon>core chlorophytes</taxon>
        <taxon>Chlorophyceae</taxon>
        <taxon>CS clade</taxon>
        <taxon>Chlamydomonadales</taxon>
        <taxon>Volvocaceae</taxon>
        <taxon>Volvox</taxon>
    </lineage>
</organism>
<dbReference type="SMART" id="SM00672">
    <property type="entry name" value="CAP10"/>
    <property type="match status" value="1"/>
</dbReference>